<reference evidence="2" key="1">
    <citation type="journal article" date="2019" name="Int. J. Syst. Evol. Microbiol.">
        <title>The Global Catalogue of Microorganisms (GCM) 10K type strain sequencing project: providing services to taxonomists for standard genome sequencing and annotation.</title>
        <authorList>
            <consortium name="The Broad Institute Genomics Platform"/>
            <consortium name="The Broad Institute Genome Sequencing Center for Infectious Disease"/>
            <person name="Wu L."/>
            <person name="Ma J."/>
        </authorList>
    </citation>
    <scope>NUCLEOTIDE SEQUENCE [LARGE SCALE GENOMIC DNA]</scope>
    <source>
        <strain evidence="2">NBRC 3267</strain>
    </source>
</reference>
<sequence>MALLDALPYATRYYASNQIRESLWERGSHPLVPTKRNEPQVSCPKWAYRYRHLVENL</sequence>
<organism evidence="1 2">
    <name type="scientific">Gluconobacter cerinus</name>
    <dbReference type="NCBI Taxonomy" id="38307"/>
    <lineage>
        <taxon>Bacteria</taxon>
        <taxon>Pseudomonadati</taxon>
        <taxon>Pseudomonadota</taxon>
        <taxon>Alphaproteobacteria</taxon>
        <taxon>Acetobacterales</taxon>
        <taxon>Acetobacteraceae</taxon>
        <taxon>Gluconobacter</taxon>
    </lineage>
</organism>
<evidence type="ECO:0008006" key="3">
    <source>
        <dbReference type="Google" id="ProtNLM"/>
    </source>
</evidence>
<protein>
    <recommendedName>
        <fullName evidence="3">Transposase</fullName>
    </recommendedName>
</protein>
<gene>
    <name evidence="1" type="ORF">GCM10007867_32560</name>
</gene>
<keyword evidence="2" id="KW-1185">Reference proteome</keyword>
<accession>A0AAV5NJ33</accession>
<name>A0AAV5NJ33_9PROT</name>
<dbReference type="AlphaFoldDB" id="A0AAV5NJ33"/>
<evidence type="ECO:0000313" key="1">
    <source>
        <dbReference type="EMBL" id="GLQ64406.1"/>
    </source>
</evidence>
<dbReference type="Proteomes" id="UP001156614">
    <property type="component" value="Unassembled WGS sequence"/>
</dbReference>
<dbReference type="EMBL" id="BSNU01000037">
    <property type="protein sequence ID" value="GLQ64406.1"/>
    <property type="molecule type" value="Genomic_DNA"/>
</dbReference>
<proteinExistence type="predicted"/>
<evidence type="ECO:0000313" key="2">
    <source>
        <dbReference type="Proteomes" id="UP001156614"/>
    </source>
</evidence>
<comment type="caution">
    <text evidence="1">The sequence shown here is derived from an EMBL/GenBank/DDBJ whole genome shotgun (WGS) entry which is preliminary data.</text>
</comment>